<dbReference type="EMBL" id="KZ305024">
    <property type="protein sequence ID" value="PIA55992.1"/>
    <property type="molecule type" value="Genomic_DNA"/>
</dbReference>
<evidence type="ECO:0000256" key="2">
    <source>
        <dbReference type="SAM" id="SignalP"/>
    </source>
</evidence>
<keyword evidence="4" id="KW-1185">Reference proteome</keyword>
<reference evidence="3 4" key="1">
    <citation type="submission" date="2017-09" db="EMBL/GenBank/DDBJ databases">
        <title>WGS assembly of Aquilegia coerulea Goldsmith.</title>
        <authorList>
            <person name="Hodges S."/>
            <person name="Kramer E."/>
            <person name="Nordborg M."/>
            <person name="Tomkins J."/>
            <person name="Borevitz J."/>
            <person name="Derieg N."/>
            <person name="Yan J."/>
            <person name="Mihaltcheva S."/>
            <person name="Hayes R.D."/>
            <person name="Rokhsar D."/>
        </authorList>
    </citation>
    <scope>NUCLEOTIDE SEQUENCE [LARGE SCALE GENOMIC DNA]</scope>
    <source>
        <strain evidence="4">cv. Goldsmith</strain>
    </source>
</reference>
<keyword evidence="1" id="KW-0472">Membrane</keyword>
<name>A0A2G5EJQ1_AQUCA</name>
<feature type="chain" id="PRO_5013787811" evidence="2">
    <location>
        <begin position="19"/>
        <end position="66"/>
    </location>
</feature>
<dbReference type="Proteomes" id="UP000230069">
    <property type="component" value="Unassembled WGS sequence"/>
</dbReference>
<evidence type="ECO:0000313" key="4">
    <source>
        <dbReference type="Proteomes" id="UP000230069"/>
    </source>
</evidence>
<keyword evidence="2" id="KW-0732">Signal</keyword>
<evidence type="ECO:0000256" key="1">
    <source>
        <dbReference type="SAM" id="Phobius"/>
    </source>
</evidence>
<accession>A0A2G5EJQ1</accession>
<organism evidence="3 4">
    <name type="scientific">Aquilegia coerulea</name>
    <name type="common">Rocky mountain columbine</name>
    <dbReference type="NCBI Taxonomy" id="218851"/>
    <lineage>
        <taxon>Eukaryota</taxon>
        <taxon>Viridiplantae</taxon>
        <taxon>Streptophyta</taxon>
        <taxon>Embryophyta</taxon>
        <taxon>Tracheophyta</taxon>
        <taxon>Spermatophyta</taxon>
        <taxon>Magnoliopsida</taxon>
        <taxon>Ranunculales</taxon>
        <taxon>Ranunculaceae</taxon>
        <taxon>Thalictroideae</taxon>
        <taxon>Aquilegia</taxon>
    </lineage>
</organism>
<protein>
    <submittedName>
        <fullName evidence="3">Uncharacterized protein</fullName>
    </submittedName>
</protein>
<feature type="transmembrane region" description="Helical" evidence="1">
    <location>
        <begin position="28"/>
        <end position="50"/>
    </location>
</feature>
<dbReference type="InParanoid" id="A0A2G5EJQ1"/>
<gene>
    <name evidence="3" type="ORF">AQUCO_00700364v1</name>
</gene>
<dbReference type="AlphaFoldDB" id="A0A2G5EJQ1"/>
<keyword evidence="1" id="KW-0812">Transmembrane</keyword>
<feature type="signal peptide" evidence="2">
    <location>
        <begin position="1"/>
        <end position="18"/>
    </location>
</feature>
<evidence type="ECO:0000313" key="3">
    <source>
        <dbReference type="EMBL" id="PIA55992.1"/>
    </source>
</evidence>
<keyword evidence="1" id="KW-1133">Transmembrane helix</keyword>
<sequence>MSFLSISGFMMFLYGVLSIMDSHVKATSVVNMVIVILVGIIIGVFPIVLFKTLTRSSQSISKISPI</sequence>
<proteinExistence type="predicted"/>